<keyword evidence="3" id="KW-1185">Reference proteome</keyword>
<reference evidence="2 3" key="1">
    <citation type="submission" date="2019-12" db="EMBL/GenBank/DDBJ databases">
        <title>Novel species isolated from a subtropical stream in China.</title>
        <authorList>
            <person name="Lu H."/>
        </authorList>
    </citation>
    <scope>NUCLEOTIDE SEQUENCE [LARGE SCALE GENOMIC DNA]</scope>
    <source>
        <strain evidence="2 3">FT55W</strain>
    </source>
</reference>
<dbReference type="RefSeq" id="WP_161014023.1">
    <property type="nucleotide sequence ID" value="NZ_WWCK01000003.1"/>
</dbReference>
<name>A0A7X4KBU3_9BURK</name>
<keyword evidence="1" id="KW-1133">Transmembrane helix</keyword>
<keyword evidence="1" id="KW-0472">Membrane</keyword>
<accession>A0A7X4KBU3</accession>
<organism evidence="2 3">
    <name type="scientific">Duganella rivi</name>
    <dbReference type="NCBI Taxonomy" id="2666083"/>
    <lineage>
        <taxon>Bacteria</taxon>
        <taxon>Pseudomonadati</taxon>
        <taxon>Pseudomonadota</taxon>
        <taxon>Betaproteobacteria</taxon>
        <taxon>Burkholderiales</taxon>
        <taxon>Oxalobacteraceae</taxon>
        <taxon>Telluria group</taxon>
        <taxon>Duganella</taxon>
    </lineage>
</organism>
<comment type="caution">
    <text evidence="2">The sequence shown here is derived from an EMBL/GenBank/DDBJ whole genome shotgun (WGS) entry which is preliminary data.</text>
</comment>
<dbReference type="Proteomes" id="UP000450012">
    <property type="component" value="Unassembled WGS sequence"/>
</dbReference>
<evidence type="ECO:0000313" key="3">
    <source>
        <dbReference type="Proteomes" id="UP000450012"/>
    </source>
</evidence>
<feature type="transmembrane region" description="Helical" evidence="1">
    <location>
        <begin position="91"/>
        <end position="111"/>
    </location>
</feature>
<keyword evidence="1" id="KW-0812">Transmembrane</keyword>
<evidence type="ECO:0000256" key="1">
    <source>
        <dbReference type="SAM" id="Phobius"/>
    </source>
</evidence>
<evidence type="ECO:0000313" key="2">
    <source>
        <dbReference type="EMBL" id="MYM67495.1"/>
    </source>
</evidence>
<gene>
    <name evidence="2" type="ORF">GTP45_11710</name>
</gene>
<dbReference type="EMBL" id="WWCK01000003">
    <property type="protein sequence ID" value="MYM67495.1"/>
    <property type="molecule type" value="Genomic_DNA"/>
</dbReference>
<dbReference type="AlphaFoldDB" id="A0A7X4KBU3"/>
<protein>
    <submittedName>
        <fullName evidence="2">Uncharacterized protein</fullName>
    </submittedName>
</protein>
<proteinExistence type="predicted"/>
<sequence>MTEVRFPAAAPASPVQCLLNLCRRPRAGGSFIRGEHEKANEDQVLVVAYALADSHVAAFLAALGTHQSARLGVWCLLDFGRDLDAGIHRGAGLALIEIAIAIVLVGLLLVFSPRAYVVDQLPAGAVKYMPLLKAEQQRLWPRPPVLLASLVEQKSCISLRSRGCWNPDAKLKTEWEEGAGVCQITRAYRVYGSTRFDALSDLRVRYGTELGALNWTNVYQRPDL</sequence>